<dbReference type="Gene3D" id="3.30.200.20">
    <property type="entry name" value="Phosphorylase Kinase, domain 1"/>
    <property type="match status" value="1"/>
</dbReference>
<dbReference type="EMBL" id="CP097506">
    <property type="protein sequence ID" value="URD96672.1"/>
    <property type="molecule type" value="Genomic_DNA"/>
</dbReference>
<dbReference type="Gene3D" id="1.10.510.10">
    <property type="entry name" value="Transferase(Phosphotransferase) domain 1"/>
    <property type="match status" value="1"/>
</dbReference>
<evidence type="ECO:0000313" key="2">
    <source>
        <dbReference type="EMBL" id="URD96672.1"/>
    </source>
</evidence>
<accession>A0A9E7FMC4</accession>
<organism evidence="2 3">
    <name type="scientific">Musa troglodytarum</name>
    <name type="common">fe'i banana</name>
    <dbReference type="NCBI Taxonomy" id="320322"/>
    <lineage>
        <taxon>Eukaryota</taxon>
        <taxon>Viridiplantae</taxon>
        <taxon>Streptophyta</taxon>
        <taxon>Embryophyta</taxon>
        <taxon>Tracheophyta</taxon>
        <taxon>Spermatophyta</taxon>
        <taxon>Magnoliopsida</taxon>
        <taxon>Liliopsida</taxon>
        <taxon>Zingiberales</taxon>
        <taxon>Musaceae</taxon>
        <taxon>Musa</taxon>
    </lineage>
</organism>
<evidence type="ECO:0000259" key="1">
    <source>
        <dbReference type="PROSITE" id="PS50011"/>
    </source>
</evidence>
<reference evidence="2" key="1">
    <citation type="submission" date="2022-05" db="EMBL/GenBank/DDBJ databases">
        <title>The Musa troglodytarum L. genome provides insights into the mechanism of non-climacteric behaviour and enrichment of carotenoids.</title>
        <authorList>
            <person name="Wang J."/>
        </authorList>
    </citation>
    <scope>NUCLEOTIDE SEQUENCE</scope>
    <source>
        <tissue evidence="2">Leaf</tissue>
    </source>
</reference>
<protein>
    <submittedName>
        <fullName evidence="2">Serine threonine-protein kinase</fullName>
    </submittedName>
</protein>
<dbReference type="InterPro" id="IPR000719">
    <property type="entry name" value="Prot_kinase_dom"/>
</dbReference>
<name>A0A9E7FMC4_9LILI</name>
<dbReference type="Pfam" id="PF07714">
    <property type="entry name" value="PK_Tyr_Ser-Thr"/>
    <property type="match status" value="2"/>
</dbReference>
<proteinExistence type="predicted"/>
<dbReference type="AlphaFoldDB" id="A0A9E7FMC4"/>
<keyword evidence="3" id="KW-1185">Reference proteome</keyword>
<keyword evidence="2" id="KW-0418">Kinase</keyword>
<gene>
    <name evidence="2" type="ORF">MUK42_32435</name>
</gene>
<dbReference type="InterPro" id="IPR001245">
    <property type="entry name" value="Ser-Thr/Tyr_kinase_cat_dom"/>
</dbReference>
<dbReference type="GO" id="GO:0004672">
    <property type="term" value="F:protein kinase activity"/>
    <property type="evidence" value="ECO:0007669"/>
    <property type="project" value="InterPro"/>
</dbReference>
<dbReference type="OrthoDB" id="1915767at2759"/>
<dbReference type="PANTHER" id="PTHR45621">
    <property type="entry name" value="OS01G0588500 PROTEIN-RELATED"/>
    <property type="match status" value="1"/>
</dbReference>
<dbReference type="InterPro" id="IPR011009">
    <property type="entry name" value="Kinase-like_dom_sf"/>
</dbReference>
<feature type="domain" description="Protein kinase" evidence="1">
    <location>
        <begin position="57"/>
        <end position="323"/>
    </location>
</feature>
<dbReference type="GO" id="GO:0005524">
    <property type="term" value="F:ATP binding"/>
    <property type="evidence" value="ECO:0007669"/>
    <property type="project" value="InterPro"/>
</dbReference>
<dbReference type="SUPFAM" id="SSF56112">
    <property type="entry name" value="Protein kinase-like (PK-like)"/>
    <property type="match status" value="1"/>
</dbReference>
<dbReference type="Proteomes" id="UP001055439">
    <property type="component" value="Chromosome 4"/>
</dbReference>
<evidence type="ECO:0000313" key="3">
    <source>
        <dbReference type="Proteomes" id="UP001055439"/>
    </source>
</evidence>
<keyword evidence="2" id="KW-0808">Transferase</keyword>
<dbReference type="PROSITE" id="PS50011">
    <property type="entry name" value="PROTEIN_KINASE_DOM"/>
    <property type="match status" value="1"/>
</dbReference>
<dbReference type="InterPro" id="IPR050823">
    <property type="entry name" value="Plant_Ser_Thr_Prot_Kinase"/>
</dbReference>
<sequence length="323" mass="35797">MLPLPSPPAITVLKNLGSFKSSNGGGPIVKSGSLPFPQLGGELRKFSYDEISAALPFSVDHRISEGISSTVYKATLEDGILGSKKIEAAVTQLRHSLQGLKEFVYEVNVLVSLQHPNLCKLLGFHAQEGFDERMLIFERLYHGNLDPLLHGNSDGPSIDWCARVKVVYCAARGLSFLHEECPFQLSLTLAYHLSNLRLPKLKCAMSHEFSASNIQVDKDFSAKLSGYGRASYKSETSISNSSITSVDLPLETLEKRLLTPKSNVWSFGIVLLELLTGRKNLDTQYPNEERGIIKWSRPFLDQDCRLLLIIDPRIKGRCPPKAA</sequence>